<dbReference type="Proteomes" id="UP001381693">
    <property type="component" value="Unassembled WGS sequence"/>
</dbReference>
<dbReference type="GO" id="GO:0051082">
    <property type="term" value="F:unfolded protein binding"/>
    <property type="evidence" value="ECO:0007669"/>
    <property type="project" value="TreeGrafter"/>
</dbReference>
<dbReference type="GO" id="GO:0042026">
    <property type="term" value="P:protein refolding"/>
    <property type="evidence" value="ECO:0007669"/>
    <property type="project" value="TreeGrafter"/>
</dbReference>
<keyword evidence="6" id="KW-1185">Reference proteome</keyword>
<name>A0AAN9A021_HALRR</name>
<comment type="caution">
    <text evidence="5">The sequence shown here is derived from an EMBL/GenBank/DDBJ whole genome shotgun (WGS) entry which is preliminary data.</text>
</comment>
<evidence type="ECO:0000313" key="6">
    <source>
        <dbReference type="Proteomes" id="UP001381693"/>
    </source>
</evidence>
<dbReference type="EMBL" id="JAXCGZ010018892">
    <property type="protein sequence ID" value="KAK7067255.1"/>
    <property type="molecule type" value="Genomic_DNA"/>
</dbReference>
<dbReference type="GO" id="GO:0005634">
    <property type="term" value="C:nucleus"/>
    <property type="evidence" value="ECO:0007669"/>
    <property type="project" value="TreeGrafter"/>
</dbReference>
<organism evidence="5 6">
    <name type="scientific">Halocaridina rubra</name>
    <name type="common">Hawaiian red shrimp</name>
    <dbReference type="NCBI Taxonomy" id="373956"/>
    <lineage>
        <taxon>Eukaryota</taxon>
        <taxon>Metazoa</taxon>
        <taxon>Ecdysozoa</taxon>
        <taxon>Arthropoda</taxon>
        <taxon>Crustacea</taxon>
        <taxon>Multicrustacea</taxon>
        <taxon>Malacostraca</taxon>
        <taxon>Eumalacostraca</taxon>
        <taxon>Eucarida</taxon>
        <taxon>Decapoda</taxon>
        <taxon>Pleocyemata</taxon>
        <taxon>Caridea</taxon>
        <taxon>Atyoidea</taxon>
        <taxon>Atyidae</taxon>
        <taxon>Halocaridina</taxon>
    </lineage>
</organism>
<dbReference type="InterPro" id="IPR008978">
    <property type="entry name" value="HSP20-like_chaperone"/>
</dbReference>
<dbReference type="PANTHER" id="PTHR45640:SF26">
    <property type="entry name" value="RE23625P"/>
    <property type="match status" value="1"/>
</dbReference>
<dbReference type="Pfam" id="PF00011">
    <property type="entry name" value="HSP20"/>
    <property type="match status" value="3"/>
</dbReference>
<gene>
    <name evidence="5" type="ORF">SK128_020020</name>
</gene>
<sequence>MKMTPVKSGSAYYLQKSTGRMMPNICLCGSSFTNDFDWWLPVSRRGHFFQDSFFENTRRHFDSAVKDTLTRWGEMGKFSDTWNCSSASLFDNLSRYRQLRSSNQLKESLATTYVSDNNTHKIVMDIHDFKDGDIKIRVMGEKEVFVEGSRNGLSSSQTFSRRFVFPESVDTGAVTSVLSTDGVLTIEAPVMKNKDSKMITSGNTSLKAAEVSENKQMHAEKKSVKANEINKVFYCKGCNKKIGPRMKESETSVSKPGEMIIPIQIDAEMTKDHLSSTSTQSTLEKAHTPYVKNIKIEKEEDHSEENAMMSKGMPSDGNKVTANLENKIQPSTLSTSYDVPISMGFNRFPIIRRGLFFRDSIFEDMRNHFESAVQEVLSKWGDHSSILDNMTHYRNLRSLDLREENQAAKVIDTETSHKVVLDVHDFINGGDITIKAIHDRELIIEGKIQNQSQGSTSQKKFLKRFVFPRDIQLDAVTSIMSTDGVLTVTAPIKSPTLQLREHVIPMSIEEIGDKAKENPIAIQTVSKVLGETAKKTSSEIHQESSVPLKKVEPPRESWITVHPTITQAEAFPASLGKHEATTSMEHIIPVSIEGECSKKATDVAVRELDIKRGYQEKEATTYNLKQKASDESQKAEEVISNVELNEACTTHEHADKLQVSLDEAKATEAKDISLQKGRTSVSMSSCKYLPITRRGLFFSDTFFQDYQRDFQDAVHEVLVKCRENLNESEIMDTYRNLRLRQLRVENQALKVHEDQHSFWVVLDVKDFIEGDITVYVDDEELVIEGRAERAEAKSTDTLTFSHRFLLPEVTDFNAITSAISSDGVLMVNSPKSGNATEGSVRKTSSVAESKHESHGDGKHIWQTKRVQESSQQSFTSSSHS</sequence>
<dbReference type="CDD" id="cd06526">
    <property type="entry name" value="metazoan_ACD"/>
    <property type="match status" value="3"/>
</dbReference>
<feature type="region of interest" description="Disordered" evidence="3">
    <location>
        <begin position="827"/>
        <end position="880"/>
    </location>
</feature>
<evidence type="ECO:0000256" key="1">
    <source>
        <dbReference type="PROSITE-ProRule" id="PRU00285"/>
    </source>
</evidence>
<feature type="compositionally biased region" description="Low complexity" evidence="3">
    <location>
        <begin position="868"/>
        <end position="880"/>
    </location>
</feature>
<evidence type="ECO:0000313" key="5">
    <source>
        <dbReference type="EMBL" id="KAK7067255.1"/>
    </source>
</evidence>
<dbReference type="PROSITE" id="PS01031">
    <property type="entry name" value="SHSP"/>
    <property type="match status" value="3"/>
</dbReference>
<dbReference type="AlphaFoldDB" id="A0AAN9A021"/>
<dbReference type="Gene3D" id="2.60.40.790">
    <property type="match status" value="3"/>
</dbReference>
<feature type="compositionally biased region" description="Polar residues" evidence="3">
    <location>
        <begin position="829"/>
        <end position="847"/>
    </location>
</feature>
<comment type="similarity">
    <text evidence="1 2">Belongs to the small heat shock protein (HSP20) family.</text>
</comment>
<evidence type="ECO:0000259" key="4">
    <source>
        <dbReference type="PROSITE" id="PS01031"/>
    </source>
</evidence>
<evidence type="ECO:0000256" key="2">
    <source>
        <dbReference type="RuleBase" id="RU003616"/>
    </source>
</evidence>
<protein>
    <recommendedName>
        <fullName evidence="4">SHSP domain-containing protein</fullName>
    </recommendedName>
</protein>
<dbReference type="PRINTS" id="PR00299">
    <property type="entry name" value="ACRYSTALLIN"/>
</dbReference>
<feature type="domain" description="SHSP" evidence="4">
    <location>
        <begin position="100"/>
        <end position="205"/>
    </location>
</feature>
<proteinExistence type="inferred from homology"/>
<dbReference type="SUPFAM" id="SSF49764">
    <property type="entry name" value="HSP20-like chaperones"/>
    <property type="match status" value="3"/>
</dbReference>
<feature type="compositionally biased region" description="Basic and acidic residues" evidence="3">
    <location>
        <begin position="848"/>
        <end position="859"/>
    </location>
</feature>
<dbReference type="GO" id="GO:0005737">
    <property type="term" value="C:cytoplasm"/>
    <property type="evidence" value="ECO:0007669"/>
    <property type="project" value="TreeGrafter"/>
</dbReference>
<evidence type="ECO:0000256" key="3">
    <source>
        <dbReference type="SAM" id="MobiDB-lite"/>
    </source>
</evidence>
<reference evidence="5 6" key="1">
    <citation type="submission" date="2023-11" db="EMBL/GenBank/DDBJ databases">
        <title>Halocaridina rubra genome assembly.</title>
        <authorList>
            <person name="Smith C."/>
        </authorList>
    </citation>
    <scope>NUCLEOTIDE SEQUENCE [LARGE SCALE GENOMIC DNA]</scope>
    <source>
        <strain evidence="5">EP-1</strain>
        <tissue evidence="5">Whole</tissue>
    </source>
</reference>
<dbReference type="InterPro" id="IPR001436">
    <property type="entry name" value="Alpha-crystallin/sHSP_animal"/>
</dbReference>
<dbReference type="InterPro" id="IPR002068">
    <property type="entry name" value="A-crystallin/Hsp20_dom"/>
</dbReference>
<dbReference type="GO" id="GO:0009408">
    <property type="term" value="P:response to heat"/>
    <property type="evidence" value="ECO:0007669"/>
    <property type="project" value="TreeGrafter"/>
</dbReference>
<feature type="domain" description="SHSP" evidence="4">
    <location>
        <begin position="740"/>
        <end position="849"/>
    </location>
</feature>
<dbReference type="PANTHER" id="PTHR45640">
    <property type="entry name" value="HEAT SHOCK PROTEIN HSP-12.2-RELATED"/>
    <property type="match status" value="1"/>
</dbReference>
<accession>A0AAN9A021</accession>
<feature type="domain" description="SHSP" evidence="4">
    <location>
        <begin position="399"/>
        <end position="507"/>
    </location>
</feature>